<keyword evidence="6" id="KW-1185">Reference proteome</keyword>
<dbReference type="PROSITE" id="PS50011">
    <property type="entry name" value="PROTEIN_KINASE_DOM"/>
    <property type="match status" value="1"/>
</dbReference>
<dbReference type="AlphaFoldDB" id="A0A7K1J480"/>
<accession>A0A7K1J480</accession>
<keyword evidence="3" id="KW-0812">Transmembrane</keyword>
<evidence type="ECO:0000313" key="6">
    <source>
        <dbReference type="Proteomes" id="UP000487882"/>
    </source>
</evidence>
<dbReference type="InterPro" id="IPR000719">
    <property type="entry name" value="Prot_kinase_dom"/>
</dbReference>
<dbReference type="Pfam" id="PF03109">
    <property type="entry name" value="ABC1"/>
    <property type="match status" value="1"/>
</dbReference>
<dbReference type="InterPro" id="IPR050154">
    <property type="entry name" value="UbiB_kinase"/>
</dbReference>
<keyword evidence="5" id="KW-0808">Transferase</keyword>
<feature type="transmembrane region" description="Helical" evidence="3">
    <location>
        <begin position="719"/>
        <end position="747"/>
    </location>
</feature>
<evidence type="ECO:0000256" key="1">
    <source>
        <dbReference type="ARBA" id="ARBA00009670"/>
    </source>
</evidence>
<evidence type="ECO:0000313" key="5">
    <source>
        <dbReference type="EMBL" id="MUH59458.1"/>
    </source>
</evidence>
<dbReference type="PANTHER" id="PTHR10566">
    <property type="entry name" value="CHAPERONE-ACTIVITY OF BC1 COMPLEX CABC1 -RELATED"/>
    <property type="match status" value="1"/>
</dbReference>
<dbReference type="InterPro" id="IPR011009">
    <property type="entry name" value="Kinase-like_dom_sf"/>
</dbReference>
<protein>
    <submittedName>
        <fullName evidence="5">Protein kinase</fullName>
    </submittedName>
</protein>
<dbReference type="RefSeq" id="WP_155588422.1">
    <property type="nucleotide sequence ID" value="NZ_WNLP01000002.1"/>
</dbReference>
<organism evidence="5 6">
    <name type="scientific">Bifidobacterium canis</name>
    <dbReference type="NCBI Taxonomy" id="2610880"/>
    <lineage>
        <taxon>Bacteria</taxon>
        <taxon>Bacillati</taxon>
        <taxon>Actinomycetota</taxon>
        <taxon>Actinomycetes</taxon>
        <taxon>Bifidobacteriales</taxon>
        <taxon>Bifidobacteriaceae</taxon>
        <taxon>Bifidobacterium</taxon>
    </lineage>
</organism>
<reference evidence="5 6" key="1">
    <citation type="submission" date="2019-09" db="EMBL/GenBank/DDBJ databases">
        <title>Bifidobacterium canis sp. nov., isolated from the digestive tract of German Shepherd dog puppy.</title>
        <authorList>
            <person name="Bunesova V."/>
        </authorList>
    </citation>
    <scope>NUCLEOTIDE SEQUENCE [LARGE SCALE GENOMIC DNA]</scope>
    <source>
        <strain evidence="5 6">GSD1FS</strain>
    </source>
</reference>
<feature type="compositionally biased region" description="Basic and acidic residues" evidence="2">
    <location>
        <begin position="27"/>
        <end position="74"/>
    </location>
</feature>
<evidence type="ECO:0000259" key="4">
    <source>
        <dbReference type="PROSITE" id="PS50011"/>
    </source>
</evidence>
<dbReference type="Proteomes" id="UP000487882">
    <property type="component" value="Unassembled WGS sequence"/>
</dbReference>
<gene>
    <name evidence="5" type="ORF">GSD1FS_0783</name>
</gene>
<dbReference type="GO" id="GO:0005524">
    <property type="term" value="F:ATP binding"/>
    <property type="evidence" value="ECO:0007669"/>
    <property type="project" value="InterPro"/>
</dbReference>
<dbReference type="EMBL" id="WNLP01000002">
    <property type="protein sequence ID" value="MUH59458.1"/>
    <property type="molecule type" value="Genomic_DNA"/>
</dbReference>
<feature type="compositionally biased region" description="Basic and acidic residues" evidence="2">
    <location>
        <begin position="98"/>
        <end position="108"/>
    </location>
</feature>
<keyword evidence="5" id="KW-0418">Kinase</keyword>
<dbReference type="GO" id="GO:0004672">
    <property type="term" value="F:protein kinase activity"/>
    <property type="evidence" value="ECO:0007669"/>
    <property type="project" value="InterPro"/>
</dbReference>
<proteinExistence type="inferred from homology"/>
<evidence type="ECO:0000256" key="3">
    <source>
        <dbReference type="SAM" id="Phobius"/>
    </source>
</evidence>
<comment type="similarity">
    <text evidence="1">Belongs to the protein kinase superfamily. ADCK protein kinase family.</text>
</comment>
<keyword evidence="3" id="KW-1133">Transmembrane helix</keyword>
<dbReference type="SUPFAM" id="SSF56112">
    <property type="entry name" value="Protein kinase-like (PK-like)"/>
    <property type="match status" value="1"/>
</dbReference>
<comment type="caution">
    <text evidence="5">The sequence shown here is derived from an EMBL/GenBank/DDBJ whole genome shotgun (WGS) entry which is preliminary data.</text>
</comment>
<feature type="compositionally biased region" description="Low complexity" evidence="2">
    <location>
        <begin position="168"/>
        <end position="183"/>
    </location>
</feature>
<evidence type="ECO:0000256" key="2">
    <source>
        <dbReference type="SAM" id="MobiDB-lite"/>
    </source>
</evidence>
<dbReference type="CDD" id="cd05121">
    <property type="entry name" value="ABC1_ADCK3-like"/>
    <property type="match status" value="1"/>
</dbReference>
<feature type="region of interest" description="Disordered" evidence="2">
    <location>
        <begin position="1"/>
        <end position="191"/>
    </location>
</feature>
<feature type="domain" description="Protein kinase" evidence="4">
    <location>
        <begin position="321"/>
        <end position="654"/>
    </location>
</feature>
<feature type="transmembrane region" description="Helical" evidence="3">
    <location>
        <begin position="695"/>
        <end position="713"/>
    </location>
</feature>
<dbReference type="PANTHER" id="PTHR10566:SF113">
    <property type="entry name" value="PROTEIN ACTIVITY OF BC1 COMPLEX KINASE 7, CHLOROPLASTIC"/>
    <property type="match status" value="1"/>
</dbReference>
<dbReference type="InterPro" id="IPR004147">
    <property type="entry name" value="ABC1_dom"/>
</dbReference>
<keyword evidence="3" id="KW-0472">Membrane</keyword>
<sequence>MNKPSDSHSENNAANEPAQHAQGEQSAPERQRGKQSERRELEHDVRREEAEQRKERRERAHDEHKLEREERRDTAQLIDVSNKLENQEAHSDGAAFDNARDNKLRADVETEESERILQLGDEVERDEAASSEEATGSEASSEAAGDETAGGTANSDATESSESDSGESDSVATAQAALASTSAGETSDMHTHDVPVDFARRSADDEETIGLFGARKRDFSSEYHLTRRSKVKRLNQIGKIALEYDAWRGLTPVKMRLMFEALGPTFVKVGQILSMRSEILPEAFCSELSRLRADADPMPYAVVLETLENEYQRPLEEIFEHIDTTPLGSASLAQVHRATLKTGEDVAVKVQRPGVRETMAQDISIMRSLAKGATHIMHNSQVVDFRGVVEELWETFDEETNFLNEARNLAEFKRFCSHYAYMDCPTPFTDLCTEHVLVMEYVDGIPISHTRELTDDGYSLEEIGTKLVDNYASQILDAGFFHADPHPGNIEIRDGKIILLDLGMTGRLDARTRAALKQMLFAVAKQNSSDLADALLRFAGADAERADYPSLLGDLDSIIEEFGTVDLADLDLAAFLASLTQMARRHGIEIPSSVTTVGRALVTLEGLLDEFIPNVNMIEIISQHIETSKSPIEVAKSELKSLGIEGQQAVHNGLKAVTEANTALHMLTRGELRMNLDFVGSEEPLSQLSDMVNRLTMALIVVGLFVGSSIVYFAGMKPIIFGIPVVGFLGYVIAFLLSAWIVIDIMVKRRAAKRKK</sequence>
<feature type="compositionally biased region" description="Low complexity" evidence="2">
    <location>
        <begin position="131"/>
        <end position="158"/>
    </location>
</feature>
<name>A0A7K1J480_9BIFI</name>